<feature type="chain" id="PRO_5020635544" evidence="1">
    <location>
        <begin position="21"/>
        <end position="130"/>
    </location>
</feature>
<keyword evidence="4" id="KW-1185">Reference proteome</keyword>
<proteinExistence type="predicted"/>
<sequence length="130" mass="14152">MLKKLAILALGATLALFFVGCGEKSPKDVAVSFVEDVYKGNGDSLIKYVHLPEAQKAGAKELIEGKLKAGAEMAEETAKEAGGLKNIEVISEEVNEKNATIKLRANFKNGESKDEYVKLINVDDKWKVKL</sequence>
<dbReference type="InterPro" id="IPR024267">
    <property type="entry name" value="DUF4878"/>
</dbReference>
<comment type="caution">
    <text evidence="3">The sequence shown here is derived from an EMBL/GenBank/DDBJ whole genome shotgun (WGS) entry which is preliminary data.</text>
</comment>
<dbReference type="EMBL" id="JRMQ02000001">
    <property type="protein sequence ID" value="TLE03378.1"/>
    <property type="molecule type" value="Genomic_DNA"/>
</dbReference>
<evidence type="ECO:0000256" key="1">
    <source>
        <dbReference type="SAM" id="SignalP"/>
    </source>
</evidence>
<reference evidence="3 4" key="1">
    <citation type="journal article" date="2014" name="Genome Announc.">
        <title>Draft genome sequences of eight enterohepatic helicobacter species isolated from both laboratory and wild rodents.</title>
        <authorList>
            <person name="Sheh A."/>
            <person name="Shen Z."/>
            <person name="Fox J.G."/>
        </authorList>
    </citation>
    <scope>NUCLEOTIDE SEQUENCE [LARGE SCALE GENOMIC DNA]</scope>
    <source>
        <strain evidence="3 4">MIT 01-6451</strain>
    </source>
</reference>
<protein>
    <submittedName>
        <fullName evidence="3">DUF4878 domain-containing protein</fullName>
    </submittedName>
</protein>
<evidence type="ECO:0000259" key="2">
    <source>
        <dbReference type="Pfam" id="PF12870"/>
    </source>
</evidence>
<feature type="signal peptide" evidence="1">
    <location>
        <begin position="1"/>
        <end position="20"/>
    </location>
</feature>
<name>A0A4U8TW90_9HELI</name>
<dbReference type="AlphaFoldDB" id="A0A4U8TW90"/>
<dbReference type="OrthoDB" id="5327706at2"/>
<organism evidence="3 4">
    <name type="scientific">Helicobacter japonicus</name>
    <dbReference type="NCBI Taxonomy" id="425400"/>
    <lineage>
        <taxon>Bacteria</taxon>
        <taxon>Pseudomonadati</taxon>
        <taxon>Campylobacterota</taxon>
        <taxon>Epsilonproteobacteria</taxon>
        <taxon>Campylobacterales</taxon>
        <taxon>Helicobacteraceae</taxon>
        <taxon>Helicobacter</taxon>
    </lineage>
</organism>
<evidence type="ECO:0000313" key="4">
    <source>
        <dbReference type="Proteomes" id="UP000029707"/>
    </source>
</evidence>
<feature type="domain" description="DUF4878" evidence="2">
    <location>
        <begin position="19"/>
        <end position="128"/>
    </location>
</feature>
<dbReference type="Proteomes" id="UP000029707">
    <property type="component" value="Unassembled WGS sequence"/>
</dbReference>
<gene>
    <name evidence="3" type="ORF">LS65_001000</name>
</gene>
<dbReference type="GeneID" id="82321194"/>
<evidence type="ECO:0000313" key="3">
    <source>
        <dbReference type="EMBL" id="TLE03378.1"/>
    </source>
</evidence>
<accession>A0A4U8TW90</accession>
<dbReference type="Gene3D" id="3.10.450.50">
    <property type="match status" value="1"/>
</dbReference>
<dbReference type="PROSITE" id="PS51257">
    <property type="entry name" value="PROKAR_LIPOPROTEIN"/>
    <property type="match status" value="1"/>
</dbReference>
<keyword evidence="1" id="KW-0732">Signal</keyword>
<dbReference type="Pfam" id="PF12870">
    <property type="entry name" value="DUF4878"/>
    <property type="match status" value="1"/>
</dbReference>
<dbReference type="RefSeq" id="WP_034362395.1">
    <property type="nucleotide sequence ID" value="NZ_CAJUDB010000008.1"/>
</dbReference>
<dbReference type="STRING" id="425400.LS65_06085"/>